<dbReference type="InterPro" id="IPR041633">
    <property type="entry name" value="Polbeta"/>
</dbReference>
<gene>
    <name evidence="2" type="ORF">QID03_14345</name>
</gene>
<dbReference type="RefSeq" id="WP_283204731.1">
    <property type="nucleotide sequence ID" value="NZ_JASGCB010000049.1"/>
</dbReference>
<evidence type="ECO:0000313" key="3">
    <source>
        <dbReference type="Proteomes" id="UP001529245"/>
    </source>
</evidence>
<dbReference type="Pfam" id="PF18765">
    <property type="entry name" value="Polbeta"/>
    <property type="match status" value="1"/>
</dbReference>
<accession>A0ABT6Y1W3</accession>
<keyword evidence="2" id="KW-0808">Transferase</keyword>
<dbReference type="GO" id="GO:0016779">
    <property type="term" value="F:nucleotidyltransferase activity"/>
    <property type="evidence" value="ECO:0007669"/>
    <property type="project" value="UniProtKB-KW"/>
</dbReference>
<reference evidence="2 3" key="1">
    <citation type="submission" date="2023-04" db="EMBL/GenBank/DDBJ databases">
        <title>A. sendaiensis sub sp. chiapanensis a novel subspecie with specific adaptation in bacterial cell wall isolated from an active volcano.</title>
        <authorList>
            <person name="Alvarez Gutierrez P.E."/>
            <person name="Ortiz Cortes L.Y."/>
        </authorList>
    </citation>
    <scope>NUCLEOTIDE SEQUENCE [LARGE SCALE GENOMIC DNA]</scope>
    <source>
        <strain evidence="2 3">PA2</strain>
    </source>
</reference>
<name>A0ABT6Y1W3_ALISE</name>
<keyword evidence="2" id="KW-0548">Nucleotidyltransferase</keyword>
<protein>
    <submittedName>
        <fullName evidence="2">Nucleotidyltransferase domain-containing protein</fullName>
        <ecNumber evidence="2">2.7.7.-</ecNumber>
    </submittedName>
</protein>
<proteinExistence type="predicted"/>
<dbReference type="CDD" id="cd05403">
    <property type="entry name" value="NT_KNTase_like"/>
    <property type="match status" value="1"/>
</dbReference>
<dbReference type="PANTHER" id="PTHR43449:SF1">
    <property type="entry name" value="POLYMERASE BETA NUCLEOTIDYLTRANSFERASE DOMAIN-CONTAINING PROTEIN"/>
    <property type="match status" value="1"/>
</dbReference>
<organism evidence="2 3">
    <name type="scientific">Alicyclobacillus sendaiensis PA2</name>
    <dbReference type="NCBI Taxonomy" id="3029425"/>
    <lineage>
        <taxon>Bacteria</taxon>
        <taxon>Bacillati</taxon>
        <taxon>Bacillota</taxon>
        <taxon>Bacilli</taxon>
        <taxon>Bacillales</taxon>
        <taxon>Alicyclobacillaceae</taxon>
        <taxon>Alicyclobacillus</taxon>
    </lineage>
</organism>
<feature type="domain" description="Polymerase beta nucleotidyltransferase" evidence="1">
    <location>
        <begin position="17"/>
        <end position="108"/>
    </location>
</feature>
<dbReference type="Gene3D" id="3.30.460.10">
    <property type="entry name" value="Beta Polymerase, domain 2"/>
    <property type="match status" value="1"/>
</dbReference>
<dbReference type="EC" id="2.7.7.-" evidence="2"/>
<evidence type="ECO:0000313" key="2">
    <source>
        <dbReference type="EMBL" id="MDI9261338.1"/>
    </source>
</evidence>
<dbReference type="Proteomes" id="UP001529245">
    <property type="component" value="Unassembled WGS sequence"/>
</dbReference>
<comment type="caution">
    <text evidence="2">The sequence shown here is derived from an EMBL/GenBank/DDBJ whole genome shotgun (WGS) entry which is preliminary data.</text>
</comment>
<dbReference type="InterPro" id="IPR043519">
    <property type="entry name" value="NT_sf"/>
</dbReference>
<sequence length="110" mass="12627">MVYTTAQVNQAIEEYLQRALPITPDIEEIWLFGSYAKGTAHEDSDLDLAVVSPRFAEDYPAAISVVAQALWDIEVPIQIHGFTREDFEHDILCEEIRRTGKCVYKKHQNF</sequence>
<evidence type="ECO:0000259" key="1">
    <source>
        <dbReference type="Pfam" id="PF18765"/>
    </source>
</evidence>
<keyword evidence="3" id="KW-1185">Reference proteome</keyword>
<dbReference type="SUPFAM" id="SSF81301">
    <property type="entry name" value="Nucleotidyltransferase"/>
    <property type="match status" value="1"/>
</dbReference>
<dbReference type="PANTHER" id="PTHR43449">
    <property type="entry name" value="NUCLEOTIDYLTRANSFERASE"/>
    <property type="match status" value="1"/>
</dbReference>
<dbReference type="EMBL" id="JASGCB010000049">
    <property type="protein sequence ID" value="MDI9261338.1"/>
    <property type="molecule type" value="Genomic_DNA"/>
</dbReference>